<dbReference type="Pfam" id="PF12680">
    <property type="entry name" value="SnoaL_2"/>
    <property type="match status" value="1"/>
</dbReference>
<dbReference type="EMBL" id="JAGSPN010000013">
    <property type="protein sequence ID" value="MBR7783590.1"/>
    <property type="molecule type" value="Genomic_DNA"/>
</dbReference>
<accession>A0A941DPK1</accession>
<sequence>MKKPDTVVQRQLDAYNAHDLERFVAEYSNNVQVFRPPQPEPVLQGMQAFSEHYAKNRFTLPDLHAKVLNRIVSGNIVVDHEEVTGLDPSPRHTVAVYEVEDGLIRRVWFY</sequence>
<dbReference type="InterPro" id="IPR032710">
    <property type="entry name" value="NTF2-like_dom_sf"/>
</dbReference>
<evidence type="ECO:0000313" key="2">
    <source>
        <dbReference type="EMBL" id="MBR7783590.1"/>
    </source>
</evidence>
<gene>
    <name evidence="2" type="ORF">KDM89_15705</name>
</gene>
<dbReference type="Proteomes" id="UP000680067">
    <property type="component" value="Unassembled WGS sequence"/>
</dbReference>
<dbReference type="Gene3D" id="3.10.450.50">
    <property type="match status" value="1"/>
</dbReference>
<feature type="domain" description="SnoaL-like" evidence="1">
    <location>
        <begin position="8"/>
        <end position="106"/>
    </location>
</feature>
<comment type="caution">
    <text evidence="2">The sequence shown here is derived from an EMBL/GenBank/DDBJ whole genome shotgun (WGS) entry which is preliminary data.</text>
</comment>
<dbReference type="AlphaFoldDB" id="A0A941DPK1"/>
<organism evidence="2 3">
    <name type="scientific">Undibacterium luofuense</name>
    <dbReference type="NCBI Taxonomy" id="2828733"/>
    <lineage>
        <taxon>Bacteria</taxon>
        <taxon>Pseudomonadati</taxon>
        <taxon>Pseudomonadota</taxon>
        <taxon>Betaproteobacteria</taxon>
        <taxon>Burkholderiales</taxon>
        <taxon>Oxalobacteraceae</taxon>
        <taxon>Undibacterium</taxon>
    </lineage>
</organism>
<protein>
    <submittedName>
        <fullName evidence="2">Nuclear transport factor 2 family protein</fullName>
    </submittedName>
</protein>
<reference evidence="2" key="1">
    <citation type="submission" date="2021-04" db="EMBL/GenBank/DDBJ databases">
        <title>novel species isolated from subtropical streams in China.</title>
        <authorList>
            <person name="Lu H."/>
        </authorList>
    </citation>
    <scope>NUCLEOTIDE SEQUENCE</scope>
    <source>
        <strain evidence="2">LFS511W</strain>
    </source>
</reference>
<dbReference type="InterPro" id="IPR037401">
    <property type="entry name" value="SnoaL-like"/>
</dbReference>
<dbReference type="RefSeq" id="WP_212688865.1">
    <property type="nucleotide sequence ID" value="NZ_JAGSPN010000013.1"/>
</dbReference>
<proteinExistence type="predicted"/>
<dbReference type="SUPFAM" id="SSF54427">
    <property type="entry name" value="NTF2-like"/>
    <property type="match status" value="1"/>
</dbReference>
<evidence type="ECO:0000313" key="3">
    <source>
        <dbReference type="Proteomes" id="UP000680067"/>
    </source>
</evidence>
<keyword evidence="3" id="KW-1185">Reference proteome</keyword>
<evidence type="ECO:0000259" key="1">
    <source>
        <dbReference type="Pfam" id="PF12680"/>
    </source>
</evidence>
<dbReference type="PIRSF" id="PIRSF030561">
    <property type="entry name" value="UCP030561"/>
    <property type="match status" value="1"/>
</dbReference>
<name>A0A941DPK1_9BURK</name>
<dbReference type="InterPro" id="IPR008317">
    <property type="entry name" value="UCP030561"/>
</dbReference>